<keyword evidence="2" id="KW-1185">Reference proteome</keyword>
<evidence type="ECO:0000313" key="2">
    <source>
        <dbReference type="Proteomes" id="UP000013984"/>
    </source>
</evidence>
<dbReference type="InterPro" id="IPR008651">
    <property type="entry name" value="Uncharacterised_HicB"/>
</dbReference>
<dbReference type="OrthoDB" id="331287at2"/>
<dbReference type="RefSeq" id="WP_015680213.1">
    <property type="nucleotide sequence ID" value="NZ_AOGZ02000012.1"/>
</dbReference>
<dbReference type="Gene3D" id="1.10.1220.10">
    <property type="entry name" value="Met repressor-like"/>
    <property type="match status" value="1"/>
</dbReference>
<sequence length="89" mass="10100">MNKKNVLTIRIPEDLKERIEKTAATQGVSLNQFALYAFTRGISDIDTANFFKKRIQGKTNESIEDGFKKVMGKVGKKDKVPTRRLTLVL</sequence>
<dbReference type="EMBL" id="AOGZ02000012">
    <property type="protein sequence ID" value="EOQ97812.1"/>
    <property type="molecule type" value="Genomic_DNA"/>
</dbReference>
<dbReference type="AlphaFoldDB" id="R9A6U2"/>
<dbReference type="InterPro" id="IPR010985">
    <property type="entry name" value="Ribbon_hlx_hlx"/>
</dbReference>
<dbReference type="SUPFAM" id="SSF47598">
    <property type="entry name" value="Ribbon-helix-helix"/>
    <property type="match status" value="1"/>
</dbReference>
<comment type="caution">
    <text evidence="1">The sequence shown here is derived from an EMBL/GenBank/DDBJ whole genome shotgun (WGS) entry which is preliminary data.</text>
</comment>
<proteinExistence type="predicted"/>
<dbReference type="InterPro" id="IPR013321">
    <property type="entry name" value="Arc_rbn_hlx_hlx"/>
</dbReference>
<gene>
    <name evidence="1" type="ORF">LEP1GSC195_1464</name>
</gene>
<accession>R9A6U2</accession>
<organism evidence="1 2">
    <name type="scientific">Leptospira wolbachii serovar Codice str. CDC</name>
    <dbReference type="NCBI Taxonomy" id="1218599"/>
    <lineage>
        <taxon>Bacteria</taxon>
        <taxon>Pseudomonadati</taxon>
        <taxon>Spirochaetota</taxon>
        <taxon>Spirochaetia</taxon>
        <taxon>Leptospirales</taxon>
        <taxon>Leptospiraceae</taxon>
        <taxon>Leptospira</taxon>
    </lineage>
</organism>
<dbReference type="Pfam" id="PF05534">
    <property type="entry name" value="HicB"/>
    <property type="match status" value="1"/>
</dbReference>
<evidence type="ECO:0000313" key="1">
    <source>
        <dbReference type="EMBL" id="EOQ97812.1"/>
    </source>
</evidence>
<dbReference type="GO" id="GO:0006355">
    <property type="term" value="P:regulation of DNA-templated transcription"/>
    <property type="evidence" value="ECO:0007669"/>
    <property type="project" value="InterPro"/>
</dbReference>
<reference evidence="1" key="1">
    <citation type="submission" date="2013-04" db="EMBL/GenBank/DDBJ databases">
        <authorList>
            <person name="Harkins D.M."/>
            <person name="Durkin A.S."/>
            <person name="Brinkac L.M."/>
            <person name="Haft D.H."/>
            <person name="Selengut J.D."/>
            <person name="Sanka R."/>
            <person name="DePew J."/>
            <person name="Purushe J."/>
            <person name="Galloway R.L."/>
            <person name="Vinetz J.M."/>
            <person name="Sutton G.G."/>
            <person name="Nierman W.C."/>
            <person name="Fouts D.E."/>
        </authorList>
    </citation>
    <scope>NUCLEOTIDE SEQUENCE [LARGE SCALE GENOMIC DNA]</scope>
    <source>
        <strain evidence="1">CDC</strain>
    </source>
</reference>
<dbReference type="Proteomes" id="UP000013984">
    <property type="component" value="Unassembled WGS sequence"/>
</dbReference>
<name>R9A6U2_9LEPT</name>
<protein>
    <submittedName>
        <fullName evidence="1">Ribbon-helix-helix protein, CopG family</fullName>
    </submittedName>
</protein>